<dbReference type="GO" id="GO:0055085">
    <property type="term" value="P:transmembrane transport"/>
    <property type="evidence" value="ECO:0007669"/>
    <property type="project" value="InterPro"/>
</dbReference>
<dbReference type="AlphaFoldDB" id="A0A3R8QSY6"/>
<dbReference type="EMBL" id="DYWO01000417">
    <property type="protein sequence ID" value="HJF50862.1"/>
    <property type="molecule type" value="Genomic_DNA"/>
</dbReference>
<dbReference type="InterPro" id="IPR000515">
    <property type="entry name" value="MetI-like"/>
</dbReference>
<dbReference type="PROSITE" id="PS50928">
    <property type="entry name" value="ABC_TM1"/>
    <property type="match status" value="1"/>
</dbReference>
<evidence type="ECO:0000256" key="5">
    <source>
        <dbReference type="ARBA" id="ARBA00022989"/>
    </source>
</evidence>
<dbReference type="SUPFAM" id="SSF160964">
    <property type="entry name" value="MalF N-terminal region-like"/>
    <property type="match status" value="1"/>
</dbReference>
<organism evidence="11 12">
    <name type="scientific">Brachybacterium paraconglomeratum</name>
    <dbReference type="NCBI Taxonomy" id="173362"/>
    <lineage>
        <taxon>Bacteria</taxon>
        <taxon>Bacillati</taxon>
        <taxon>Actinomycetota</taxon>
        <taxon>Actinomycetes</taxon>
        <taxon>Micrococcales</taxon>
        <taxon>Dermabacteraceae</taxon>
        <taxon>Brachybacterium</taxon>
    </lineage>
</organism>
<dbReference type="SUPFAM" id="SSF161098">
    <property type="entry name" value="MetI-like"/>
    <property type="match status" value="1"/>
</dbReference>
<proteinExistence type="inferred from homology"/>
<reference evidence="11 12" key="1">
    <citation type="submission" date="2018-07" db="EMBL/GenBank/DDBJ databases">
        <title>Brachybacteriurn paraconglorneratum KCTC 9916.</title>
        <authorList>
            <person name="Li Y."/>
        </authorList>
    </citation>
    <scope>NUCLEOTIDE SEQUENCE [LARGE SCALE GENOMIC DNA]</scope>
    <source>
        <strain evidence="11 12">KCTC 9916</strain>
    </source>
</reference>
<dbReference type="GO" id="GO:0005886">
    <property type="term" value="C:plasma membrane"/>
    <property type="evidence" value="ECO:0007669"/>
    <property type="project" value="UniProtKB-SubCell"/>
</dbReference>
<keyword evidence="4 7" id="KW-0812">Transmembrane</keyword>
<name>A0A3R8QSY6_9MICO</name>
<feature type="domain" description="ABC transmembrane type-1" evidence="9">
    <location>
        <begin position="98"/>
        <end position="308"/>
    </location>
</feature>
<dbReference type="InterPro" id="IPR051393">
    <property type="entry name" value="ABC_transporter_permease"/>
</dbReference>
<evidence type="ECO:0000256" key="4">
    <source>
        <dbReference type="ARBA" id="ARBA00022692"/>
    </source>
</evidence>
<feature type="transmembrane region" description="Helical" evidence="7">
    <location>
        <begin position="287"/>
        <end position="308"/>
    </location>
</feature>
<reference evidence="10" key="2">
    <citation type="journal article" date="2021" name="PeerJ">
        <title>Extensive microbial diversity within the chicken gut microbiome revealed by metagenomics and culture.</title>
        <authorList>
            <person name="Gilroy R."/>
            <person name="Ravi A."/>
            <person name="Getino M."/>
            <person name="Pursley I."/>
            <person name="Horton D.L."/>
            <person name="Alikhan N.F."/>
            <person name="Baker D."/>
            <person name="Gharbi K."/>
            <person name="Hall N."/>
            <person name="Watson M."/>
            <person name="Adriaenssens E.M."/>
            <person name="Foster-Nyarko E."/>
            <person name="Jarju S."/>
            <person name="Secka A."/>
            <person name="Antonio M."/>
            <person name="Oren A."/>
            <person name="Chaudhuri R.R."/>
            <person name="La Ragione R."/>
            <person name="Hildebrand F."/>
            <person name="Pallen M.J."/>
        </authorList>
    </citation>
    <scope>NUCLEOTIDE SEQUENCE</scope>
    <source>
        <strain evidence="10">1647</strain>
    </source>
</reference>
<dbReference type="EMBL" id="QOCI01000017">
    <property type="protein sequence ID" value="RRR17170.1"/>
    <property type="molecule type" value="Genomic_DNA"/>
</dbReference>
<keyword evidence="5 7" id="KW-1133">Transmembrane helix</keyword>
<evidence type="ECO:0000256" key="8">
    <source>
        <dbReference type="SAM" id="MobiDB-lite"/>
    </source>
</evidence>
<dbReference type="InterPro" id="IPR035906">
    <property type="entry name" value="MetI-like_sf"/>
</dbReference>
<reference evidence="10" key="3">
    <citation type="submission" date="2021-09" db="EMBL/GenBank/DDBJ databases">
        <authorList>
            <person name="Gilroy R."/>
        </authorList>
    </citation>
    <scope>NUCLEOTIDE SEQUENCE</scope>
    <source>
        <strain evidence="10">1647</strain>
    </source>
</reference>
<feature type="transmembrane region" description="Helical" evidence="7">
    <location>
        <begin position="180"/>
        <end position="202"/>
    </location>
</feature>
<feature type="region of interest" description="Disordered" evidence="8">
    <location>
        <begin position="1"/>
        <end position="29"/>
    </location>
</feature>
<dbReference type="PANTHER" id="PTHR30193:SF37">
    <property type="entry name" value="INNER MEMBRANE ABC TRANSPORTER PERMEASE PROTEIN YCJO"/>
    <property type="match status" value="1"/>
</dbReference>
<comment type="similarity">
    <text evidence="7">Belongs to the binding-protein-dependent transport system permease family.</text>
</comment>
<dbReference type="Pfam" id="PF00528">
    <property type="entry name" value="BPD_transp_1"/>
    <property type="match status" value="1"/>
</dbReference>
<keyword evidence="3" id="KW-1003">Cell membrane</keyword>
<sequence length="324" mass="34990">MTALSRESALPATGAGVERAESARSTPSVRRPREDRVKISHLLFVLPALLFFAVFALLPLVGVVALSFTTWNGIGAIEFTGLTSWIEALGRSSTWNGLGLVLLMIVATWLLQTPMSILLGAFLAGPQRYRNVLAILYFLPLLLSSAAIAITFKSLLDPNFGLANGLDMPLLKQNWLGDSVLVWVVLLFIISWQFIPFHTLIYQGAVRQIPRSMYEAAEIDGAGRVRQFFSITLPQLKYTLITSSTLMVVGALTYFDIIFVLTQGGPGAATRILPLDMYLTGFRGNEMGVASALAVMLVVLGLGLALGVQRLGGKDSAASQMEGA</sequence>
<gene>
    <name evidence="11" type="ORF">DS079_15825</name>
    <name evidence="10" type="ORF">K8W24_13910</name>
</gene>
<keyword evidence="12" id="KW-1185">Reference proteome</keyword>
<feature type="transmembrane region" description="Helical" evidence="7">
    <location>
        <begin position="238"/>
        <end position="261"/>
    </location>
</feature>
<evidence type="ECO:0000313" key="12">
    <source>
        <dbReference type="Proteomes" id="UP000274327"/>
    </source>
</evidence>
<keyword evidence="6 7" id="KW-0472">Membrane</keyword>
<feature type="transmembrane region" description="Helical" evidence="7">
    <location>
        <begin position="41"/>
        <end position="74"/>
    </location>
</feature>
<comment type="caution">
    <text evidence="11">The sequence shown here is derived from an EMBL/GenBank/DDBJ whole genome shotgun (WGS) entry which is preliminary data.</text>
</comment>
<feature type="transmembrane region" description="Helical" evidence="7">
    <location>
        <begin position="132"/>
        <end position="152"/>
    </location>
</feature>
<dbReference type="PANTHER" id="PTHR30193">
    <property type="entry name" value="ABC TRANSPORTER PERMEASE PROTEIN"/>
    <property type="match status" value="1"/>
</dbReference>
<evidence type="ECO:0000313" key="10">
    <source>
        <dbReference type="EMBL" id="HJF50862.1"/>
    </source>
</evidence>
<evidence type="ECO:0000256" key="7">
    <source>
        <dbReference type="RuleBase" id="RU363032"/>
    </source>
</evidence>
<evidence type="ECO:0000256" key="1">
    <source>
        <dbReference type="ARBA" id="ARBA00004651"/>
    </source>
</evidence>
<comment type="subcellular location">
    <subcellularLocation>
        <location evidence="1 7">Cell membrane</location>
        <topology evidence="1 7">Multi-pass membrane protein</topology>
    </subcellularLocation>
</comment>
<evidence type="ECO:0000313" key="11">
    <source>
        <dbReference type="EMBL" id="RRR17170.1"/>
    </source>
</evidence>
<evidence type="ECO:0000256" key="6">
    <source>
        <dbReference type="ARBA" id="ARBA00023136"/>
    </source>
</evidence>
<dbReference type="RefSeq" id="WP_010551881.1">
    <property type="nucleotide sequence ID" value="NZ_JBCLTI010000001.1"/>
</dbReference>
<keyword evidence="2 7" id="KW-0813">Transport</keyword>
<dbReference type="GeneID" id="78122487"/>
<dbReference type="Proteomes" id="UP000274327">
    <property type="component" value="Unassembled WGS sequence"/>
</dbReference>
<evidence type="ECO:0000259" key="9">
    <source>
        <dbReference type="PROSITE" id="PS50928"/>
    </source>
</evidence>
<dbReference type="CDD" id="cd06261">
    <property type="entry name" value="TM_PBP2"/>
    <property type="match status" value="1"/>
</dbReference>
<accession>A0A3R8QSY6</accession>
<dbReference type="Gene3D" id="1.10.3720.10">
    <property type="entry name" value="MetI-like"/>
    <property type="match status" value="1"/>
</dbReference>
<dbReference type="Proteomes" id="UP000775129">
    <property type="component" value="Unassembled WGS sequence"/>
</dbReference>
<evidence type="ECO:0000256" key="2">
    <source>
        <dbReference type="ARBA" id="ARBA00022448"/>
    </source>
</evidence>
<protein>
    <submittedName>
        <fullName evidence="11">Sugar ABC transporter permease</fullName>
    </submittedName>
</protein>
<evidence type="ECO:0000256" key="3">
    <source>
        <dbReference type="ARBA" id="ARBA00022475"/>
    </source>
</evidence>